<organism evidence="3 4">
    <name type="scientific">Hyaloscypha hepaticicola</name>
    <dbReference type="NCBI Taxonomy" id="2082293"/>
    <lineage>
        <taxon>Eukaryota</taxon>
        <taxon>Fungi</taxon>
        <taxon>Dikarya</taxon>
        <taxon>Ascomycota</taxon>
        <taxon>Pezizomycotina</taxon>
        <taxon>Leotiomycetes</taxon>
        <taxon>Helotiales</taxon>
        <taxon>Hyaloscyphaceae</taxon>
        <taxon>Hyaloscypha</taxon>
    </lineage>
</organism>
<evidence type="ECO:0000256" key="1">
    <source>
        <dbReference type="SAM" id="MobiDB-lite"/>
    </source>
</evidence>
<dbReference type="Pfam" id="PF08058">
    <property type="entry name" value="NPCC"/>
    <property type="match status" value="1"/>
</dbReference>
<dbReference type="Proteomes" id="UP000235672">
    <property type="component" value="Unassembled WGS sequence"/>
</dbReference>
<dbReference type="PANTHER" id="PTHR28003:SF1">
    <property type="entry name" value="NUCLEOPORIN POM34"/>
    <property type="match status" value="1"/>
</dbReference>
<dbReference type="GO" id="GO:0006606">
    <property type="term" value="P:protein import into nucleus"/>
    <property type="evidence" value="ECO:0007669"/>
    <property type="project" value="TreeGrafter"/>
</dbReference>
<feature type="transmembrane region" description="Helical" evidence="2">
    <location>
        <begin position="49"/>
        <end position="67"/>
    </location>
</feature>
<dbReference type="GO" id="GO:0030474">
    <property type="term" value="P:spindle pole body duplication"/>
    <property type="evidence" value="ECO:0007669"/>
    <property type="project" value="TreeGrafter"/>
</dbReference>
<dbReference type="STRING" id="1745343.A0A2J6Q5T6"/>
<dbReference type="GO" id="GO:0005640">
    <property type="term" value="C:nuclear outer membrane"/>
    <property type="evidence" value="ECO:0007669"/>
    <property type="project" value="TreeGrafter"/>
</dbReference>
<keyword evidence="2" id="KW-0812">Transmembrane</keyword>
<evidence type="ECO:0000256" key="2">
    <source>
        <dbReference type="SAM" id="Phobius"/>
    </source>
</evidence>
<dbReference type="PANTHER" id="PTHR28003">
    <property type="entry name" value="NUCLEOPORIN POM34"/>
    <property type="match status" value="1"/>
</dbReference>
<feature type="region of interest" description="Disordered" evidence="1">
    <location>
        <begin position="124"/>
        <end position="262"/>
    </location>
</feature>
<feature type="transmembrane region" description="Helical" evidence="2">
    <location>
        <begin position="87"/>
        <end position="107"/>
    </location>
</feature>
<feature type="compositionally biased region" description="Polar residues" evidence="1">
    <location>
        <begin position="152"/>
        <end position="164"/>
    </location>
</feature>
<feature type="region of interest" description="Disordered" evidence="1">
    <location>
        <begin position="1"/>
        <end position="23"/>
    </location>
</feature>
<reference evidence="3 4" key="1">
    <citation type="submission" date="2016-05" db="EMBL/GenBank/DDBJ databases">
        <title>A degradative enzymes factory behind the ericoid mycorrhizal symbiosis.</title>
        <authorList>
            <consortium name="DOE Joint Genome Institute"/>
            <person name="Martino E."/>
            <person name="Morin E."/>
            <person name="Grelet G."/>
            <person name="Kuo A."/>
            <person name="Kohler A."/>
            <person name="Daghino S."/>
            <person name="Barry K."/>
            <person name="Choi C."/>
            <person name="Cichocki N."/>
            <person name="Clum A."/>
            <person name="Copeland A."/>
            <person name="Hainaut M."/>
            <person name="Haridas S."/>
            <person name="Labutti K."/>
            <person name="Lindquist E."/>
            <person name="Lipzen A."/>
            <person name="Khouja H.-R."/>
            <person name="Murat C."/>
            <person name="Ohm R."/>
            <person name="Olson A."/>
            <person name="Spatafora J."/>
            <person name="Veneault-Fourrey C."/>
            <person name="Henrissat B."/>
            <person name="Grigoriev I."/>
            <person name="Martin F."/>
            <person name="Perotto S."/>
        </authorList>
    </citation>
    <scope>NUCLEOTIDE SEQUENCE [LARGE SCALE GENOMIC DNA]</scope>
    <source>
        <strain evidence="3 4">UAMH 7357</strain>
    </source>
</reference>
<keyword evidence="4" id="KW-1185">Reference proteome</keyword>
<dbReference type="AlphaFoldDB" id="A0A2J6Q5T6"/>
<keyword evidence="2" id="KW-1133">Transmembrane helix</keyword>
<gene>
    <name evidence="3" type="ORF">NA56DRAFT_679190</name>
</gene>
<dbReference type="EMBL" id="KZ613480">
    <property type="protein sequence ID" value="PMD21645.1"/>
    <property type="molecule type" value="Genomic_DNA"/>
</dbReference>
<evidence type="ECO:0008006" key="5">
    <source>
        <dbReference type="Google" id="ProtNLM"/>
    </source>
</evidence>
<dbReference type="GO" id="GO:0070762">
    <property type="term" value="C:nuclear pore transmembrane ring"/>
    <property type="evidence" value="ECO:0007669"/>
    <property type="project" value="TreeGrafter"/>
</dbReference>
<evidence type="ECO:0000313" key="3">
    <source>
        <dbReference type="EMBL" id="PMD21645.1"/>
    </source>
</evidence>
<dbReference type="OrthoDB" id="429932at2759"/>
<name>A0A2J6Q5T6_9HELO</name>
<feature type="compositionally biased region" description="Polar residues" evidence="1">
    <location>
        <begin position="1"/>
        <end position="21"/>
    </location>
</feature>
<proteinExistence type="predicted"/>
<protein>
    <recommendedName>
        <fullName evidence="5">NPCC-domain-containing protein</fullName>
    </recommendedName>
</protein>
<dbReference type="InterPro" id="IPR012578">
    <property type="entry name" value="Nucl_pore_cmplx"/>
</dbReference>
<evidence type="ECO:0000313" key="4">
    <source>
        <dbReference type="Proteomes" id="UP000235672"/>
    </source>
</evidence>
<feature type="compositionally biased region" description="Low complexity" evidence="1">
    <location>
        <begin position="165"/>
        <end position="193"/>
    </location>
</feature>
<keyword evidence="2" id="KW-0472">Membrane</keyword>
<sequence length="262" mass="27863">MSTPVRPSTPVAQSTSSTPITGTWKHPKLDEIVRRQNAARFSADDVKKVLYNLVGIVVVYLLGRSLWDSFPGLFHPAKALQPYADYVYHALNVVFVFNIIMACLPLFRSRDDISDIPLTPGQRKLMGLPPISTPPTPGSQYITPPRYARTPTPLSGSPGSKGNYSGSPLSGKGSPLSGSMSGSSFSPGASPLLQKAMGGGLNGNRRHSYGSPSPLGPGAPRASVPETPGTPSPTAKGVNIGLNSKWLYDKTRRNSGSSRLYT</sequence>
<accession>A0A2J6Q5T6</accession>